<reference evidence="3 4" key="1">
    <citation type="submission" date="2024-06" db="EMBL/GenBank/DDBJ databases">
        <title>Genomics of switchgrass bacterial isolates.</title>
        <authorList>
            <person name="Shade A."/>
        </authorList>
    </citation>
    <scope>NUCLEOTIDE SEQUENCE [LARGE SCALE GENOMIC DNA]</scope>
    <source>
        <strain evidence="3 4">PvP084</strain>
    </source>
</reference>
<proteinExistence type="predicted"/>
<evidence type="ECO:0000259" key="1">
    <source>
        <dbReference type="Pfam" id="PF05838"/>
    </source>
</evidence>
<dbReference type="Proteomes" id="UP001549119">
    <property type="component" value="Unassembled WGS sequence"/>
</dbReference>
<feature type="domain" description="Peptidoglycan binding" evidence="2">
    <location>
        <begin position="98"/>
        <end position="158"/>
    </location>
</feature>
<dbReference type="InterPro" id="IPR008565">
    <property type="entry name" value="TtsA-like_GH18_dom"/>
</dbReference>
<comment type="caution">
    <text evidence="3">The sequence shown here is derived from an EMBL/GenBank/DDBJ whole genome shotgun (WGS) entry which is preliminary data.</text>
</comment>
<evidence type="ECO:0000313" key="3">
    <source>
        <dbReference type="EMBL" id="MET3867903.1"/>
    </source>
</evidence>
<dbReference type="InterPro" id="IPR018537">
    <property type="entry name" value="Peptidoglycan-bd_3"/>
</dbReference>
<organism evidence="3 4">
    <name type="scientific">Methylobacterium radiotolerans</name>
    <dbReference type="NCBI Taxonomy" id="31998"/>
    <lineage>
        <taxon>Bacteria</taxon>
        <taxon>Pseudomonadati</taxon>
        <taxon>Pseudomonadota</taxon>
        <taxon>Alphaproteobacteria</taxon>
        <taxon>Hyphomicrobiales</taxon>
        <taxon>Methylobacteriaceae</taxon>
        <taxon>Methylobacterium</taxon>
    </lineage>
</organism>
<evidence type="ECO:0000259" key="2">
    <source>
        <dbReference type="Pfam" id="PF09374"/>
    </source>
</evidence>
<protein>
    <submittedName>
        <fullName evidence="3">Lysozyme family protein</fullName>
    </submittedName>
</protein>
<gene>
    <name evidence="3" type="ORF">ABIC20_005212</name>
</gene>
<dbReference type="Gene3D" id="1.20.141.10">
    <property type="entry name" value="Chitosanase, subunit A, domain 1"/>
    <property type="match status" value="1"/>
</dbReference>
<sequence>MAAANFERALALALVHEGGYVDHPADPGGATNLGITIGTLSDWLGRPATKAEVRALTKATVAPIYRKNYWDAVRADDLPSGVDYCVFDFAVNSGRGRAIPSLQRAVGVADDGKIGPITLAAARAKDAGQTVERICADRLAFLRRLSTWPTFGKGWNSRVQGVRAEALALAAVAVPTVPVEVVPVPPLVAPAPRRTADPALPATGGVTVQTGGVGAWLKSLFSKKAA</sequence>
<dbReference type="Pfam" id="PF09374">
    <property type="entry name" value="PG_binding_3"/>
    <property type="match status" value="1"/>
</dbReference>
<accession>A0ABV2NND5</accession>
<dbReference type="SUPFAM" id="SSF53955">
    <property type="entry name" value="Lysozyme-like"/>
    <property type="match status" value="1"/>
</dbReference>
<dbReference type="InterPro" id="IPR023346">
    <property type="entry name" value="Lysozyme-like_dom_sf"/>
</dbReference>
<dbReference type="EMBL" id="JBEPNW010000002">
    <property type="protein sequence ID" value="MET3867903.1"/>
    <property type="molecule type" value="Genomic_DNA"/>
</dbReference>
<dbReference type="RefSeq" id="WP_209650628.1">
    <property type="nucleotide sequence ID" value="NZ_JBEPNV010000001.1"/>
</dbReference>
<name>A0ABV2NND5_9HYPH</name>
<keyword evidence="4" id="KW-1185">Reference proteome</keyword>
<feature type="domain" description="TtsA-like Glycoside hydrolase family 108" evidence="1">
    <location>
        <begin position="13"/>
        <end position="94"/>
    </location>
</feature>
<dbReference type="CDD" id="cd13926">
    <property type="entry name" value="N-acetylmuramidase_GH108"/>
    <property type="match status" value="1"/>
</dbReference>
<dbReference type="Pfam" id="PF05838">
    <property type="entry name" value="Glyco_hydro_108"/>
    <property type="match status" value="1"/>
</dbReference>
<evidence type="ECO:0000313" key="4">
    <source>
        <dbReference type="Proteomes" id="UP001549119"/>
    </source>
</evidence>